<name>A0ABD2ALC2_VESMC</name>
<dbReference type="AlphaFoldDB" id="A0ABD2ALC2"/>
<dbReference type="EMBL" id="JAYRBN010000116">
    <property type="protein sequence ID" value="KAL2721406.1"/>
    <property type="molecule type" value="Genomic_DNA"/>
</dbReference>
<evidence type="ECO:0000313" key="3">
    <source>
        <dbReference type="Proteomes" id="UP001607303"/>
    </source>
</evidence>
<gene>
    <name evidence="2" type="ORF">V1477_020226</name>
</gene>
<proteinExistence type="predicted"/>
<sequence length="500" mass="57719">MIACNKSIEKNMSADKCVIVIAGIPDDVYFCHICYIVENLAMILTNFKYKKIFKNALEWKPWLQKICHCWNWSHTKSPLIWKKVGLSENNVTYIGGVNQFWEFLHLHYNISDYITKDELEKLQLDYSLMYKETLKLPCIKMPLVYHRHITVLGAGKALCVDLIPQLITIKELWLMHGIIINLYDKPGCYFKIKHIAQDMEAIGGGLYSTRIIKNVSDGLYDCDILINLDVVSKEESENMYSWLRSNYNSMAKLAKQINRYASPEMKVLLCSTSVSCFCVNVLHVLVTKLPKTNIVAVSSHYGLDIMYNFLTKFNLPAYNFGCPPVWGFLGWLKRINYFVDVCHMVQKYEVYKPNNRAMFAEKGTTLPLGFKYPELRYFCYLAHDKNPYEGYFERKAITQYQVGRTENFQICKAICEVLKLWYANTDNIGDEIISLGISSDGSFGIPKGLVFSQPVHLQILKDGSRIWLPFTDFPLPCMPLQIFNNLILTAVILNKQFIKG</sequence>
<keyword evidence="3" id="KW-1185">Reference proteome</keyword>
<dbReference type="GO" id="GO:0016491">
    <property type="term" value="F:oxidoreductase activity"/>
    <property type="evidence" value="ECO:0007669"/>
    <property type="project" value="UniProtKB-KW"/>
</dbReference>
<protein>
    <submittedName>
        <fullName evidence="2">Malate dehydrogenase 1B</fullName>
    </submittedName>
</protein>
<comment type="caution">
    <text evidence="2">The sequence shown here is derived from an EMBL/GenBank/DDBJ whole genome shotgun (WGS) entry which is preliminary data.</text>
</comment>
<keyword evidence="1" id="KW-0560">Oxidoreductase</keyword>
<dbReference type="Proteomes" id="UP001607303">
    <property type="component" value="Unassembled WGS sequence"/>
</dbReference>
<evidence type="ECO:0000313" key="2">
    <source>
        <dbReference type="EMBL" id="KAL2721406.1"/>
    </source>
</evidence>
<reference evidence="2 3" key="1">
    <citation type="journal article" date="2024" name="Ann. Entomol. Soc. Am.">
        <title>Genomic analyses of the southern and eastern yellowjacket wasps (Hymenoptera: Vespidae) reveal evolutionary signatures of social life.</title>
        <authorList>
            <person name="Catto M.A."/>
            <person name="Caine P.B."/>
            <person name="Orr S.E."/>
            <person name="Hunt B.G."/>
            <person name="Goodisman M.A.D."/>
        </authorList>
    </citation>
    <scope>NUCLEOTIDE SEQUENCE [LARGE SCALE GENOMIC DNA]</scope>
    <source>
        <strain evidence="2">232</strain>
        <tissue evidence="2">Head and thorax</tissue>
    </source>
</reference>
<dbReference type="Gene3D" id="3.90.110.10">
    <property type="entry name" value="Lactate dehydrogenase/glycoside hydrolase, family 4, C-terminal"/>
    <property type="match status" value="1"/>
</dbReference>
<dbReference type="SUPFAM" id="SSF56327">
    <property type="entry name" value="LDH C-terminal domain-like"/>
    <property type="match status" value="1"/>
</dbReference>
<accession>A0ABD2ALC2</accession>
<dbReference type="InterPro" id="IPR010945">
    <property type="entry name" value="Malate_DH_type2"/>
</dbReference>
<dbReference type="Gene3D" id="3.40.50.720">
    <property type="entry name" value="NAD(P)-binding Rossmann-like Domain"/>
    <property type="match status" value="1"/>
</dbReference>
<evidence type="ECO:0000256" key="1">
    <source>
        <dbReference type="ARBA" id="ARBA00023002"/>
    </source>
</evidence>
<dbReference type="InterPro" id="IPR015955">
    <property type="entry name" value="Lactate_DH/Glyco_Ohase_4_C"/>
</dbReference>
<organism evidence="2 3">
    <name type="scientific">Vespula maculifrons</name>
    <name type="common">Eastern yellow jacket</name>
    <name type="synonym">Wasp</name>
    <dbReference type="NCBI Taxonomy" id="7453"/>
    <lineage>
        <taxon>Eukaryota</taxon>
        <taxon>Metazoa</taxon>
        <taxon>Ecdysozoa</taxon>
        <taxon>Arthropoda</taxon>
        <taxon>Hexapoda</taxon>
        <taxon>Insecta</taxon>
        <taxon>Pterygota</taxon>
        <taxon>Neoptera</taxon>
        <taxon>Endopterygota</taxon>
        <taxon>Hymenoptera</taxon>
        <taxon>Apocrita</taxon>
        <taxon>Aculeata</taxon>
        <taxon>Vespoidea</taxon>
        <taxon>Vespidae</taxon>
        <taxon>Vespinae</taxon>
        <taxon>Vespula</taxon>
    </lineage>
</organism>
<dbReference type="PANTHER" id="PTHR23382">
    <property type="entry name" value="MALATE DEHYDROGENASE"/>
    <property type="match status" value="1"/>
</dbReference>